<dbReference type="InterPro" id="IPR013509">
    <property type="entry name" value="RNR_lsu_N"/>
</dbReference>
<evidence type="ECO:0000256" key="6">
    <source>
        <dbReference type="RuleBase" id="RU003410"/>
    </source>
</evidence>
<dbReference type="Pfam" id="PF00317">
    <property type="entry name" value="Ribonuc_red_lgN"/>
    <property type="match status" value="1"/>
</dbReference>
<dbReference type="GO" id="GO:0004748">
    <property type="term" value="F:ribonucleoside-diphosphate reductase activity, thioredoxin disulfide as acceptor"/>
    <property type="evidence" value="ECO:0007669"/>
    <property type="project" value="UniProtKB-EC"/>
</dbReference>
<dbReference type="GO" id="GO:0009263">
    <property type="term" value="P:deoxyribonucleotide biosynthetic process"/>
    <property type="evidence" value="ECO:0007669"/>
    <property type="project" value="UniProtKB-KW"/>
</dbReference>
<evidence type="ECO:0000256" key="3">
    <source>
        <dbReference type="ARBA" id="ARBA00023002"/>
    </source>
</evidence>
<evidence type="ECO:0000256" key="4">
    <source>
        <dbReference type="ARBA" id="ARBA00023116"/>
    </source>
</evidence>
<comment type="similarity">
    <text evidence="6">Belongs to the ribonucleoside diphosphate reductase large chain family.</text>
</comment>
<dbReference type="InterPro" id="IPR000788">
    <property type="entry name" value="RNR_lg_C"/>
</dbReference>
<evidence type="ECO:0000256" key="2">
    <source>
        <dbReference type="ARBA" id="ARBA00022628"/>
    </source>
</evidence>
<organism evidence="9 10">
    <name type="scientific">Nguyenibacter vanlangensis</name>
    <dbReference type="NCBI Taxonomy" id="1216886"/>
    <lineage>
        <taxon>Bacteria</taxon>
        <taxon>Pseudomonadati</taxon>
        <taxon>Pseudomonadota</taxon>
        <taxon>Alphaproteobacteria</taxon>
        <taxon>Acetobacterales</taxon>
        <taxon>Acetobacteraceae</taxon>
        <taxon>Nguyenibacter</taxon>
    </lineage>
</organism>
<evidence type="ECO:0000256" key="1">
    <source>
        <dbReference type="ARBA" id="ARBA00001922"/>
    </source>
</evidence>
<comment type="caution">
    <text evidence="9">The sequence shown here is derived from an EMBL/GenBank/DDBJ whole genome shotgun (WGS) entry which is preliminary data.</text>
</comment>
<proteinExistence type="inferred from homology"/>
<dbReference type="PANTHER" id="PTHR43371:SF1">
    <property type="entry name" value="RIBONUCLEOSIDE-DIPHOSPHATE REDUCTASE"/>
    <property type="match status" value="1"/>
</dbReference>
<feature type="domain" description="Ribonucleotide reductase large subunit N-terminal" evidence="7">
    <location>
        <begin position="9"/>
        <end position="78"/>
    </location>
</feature>
<dbReference type="InterPro" id="IPR050862">
    <property type="entry name" value="RdRp_reductase_class-2"/>
</dbReference>
<evidence type="ECO:0000313" key="10">
    <source>
        <dbReference type="Proteomes" id="UP000534870"/>
    </source>
</evidence>
<dbReference type="EC" id="1.17.4.1" evidence="6"/>
<accession>A0A7Y7M7C5</accession>
<dbReference type="SUPFAM" id="SSF51998">
    <property type="entry name" value="PFL-like glycyl radical enzymes"/>
    <property type="match status" value="1"/>
</dbReference>
<dbReference type="GO" id="GO:0005524">
    <property type="term" value="F:ATP binding"/>
    <property type="evidence" value="ECO:0007669"/>
    <property type="project" value="InterPro"/>
</dbReference>
<dbReference type="Proteomes" id="UP000534870">
    <property type="component" value="Unassembled WGS sequence"/>
</dbReference>
<comment type="catalytic activity">
    <reaction evidence="6">
        <text>a 2'-deoxyribonucleoside 5'-diphosphate + [thioredoxin]-disulfide + H2O = a ribonucleoside 5'-diphosphate + [thioredoxin]-dithiol</text>
        <dbReference type="Rhea" id="RHEA:23252"/>
        <dbReference type="Rhea" id="RHEA-COMP:10698"/>
        <dbReference type="Rhea" id="RHEA-COMP:10700"/>
        <dbReference type="ChEBI" id="CHEBI:15377"/>
        <dbReference type="ChEBI" id="CHEBI:29950"/>
        <dbReference type="ChEBI" id="CHEBI:50058"/>
        <dbReference type="ChEBI" id="CHEBI:57930"/>
        <dbReference type="ChEBI" id="CHEBI:73316"/>
        <dbReference type="EC" id="1.17.4.1"/>
    </reaction>
</comment>
<name>A0A7Y7M7C5_9PROT</name>
<keyword evidence="5" id="KW-0170">Cobalt</keyword>
<evidence type="ECO:0000256" key="5">
    <source>
        <dbReference type="ARBA" id="ARBA00023285"/>
    </source>
</evidence>
<protein>
    <recommendedName>
        <fullName evidence="6">Ribonucleoside-diphosphate reductase</fullName>
        <ecNumber evidence="6">1.17.4.1</ecNumber>
    </recommendedName>
</protein>
<evidence type="ECO:0000259" key="8">
    <source>
        <dbReference type="Pfam" id="PF02867"/>
    </source>
</evidence>
<dbReference type="RefSeq" id="WP_374729301.1">
    <property type="nucleotide sequence ID" value="NZ_JABXXP010000145.1"/>
</dbReference>
<keyword evidence="3 6" id="KW-0560">Oxidoreductase</keyword>
<gene>
    <name evidence="9" type="ORF">HUK84_09020</name>
</gene>
<feature type="domain" description="Ribonucleotide reductase large subunit C-terminal" evidence="8">
    <location>
        <begin position="84"/>
        <end position="216"/>
    </location>
</feature>
<reference evidence="9 10" key="1">
    <citation type="submission" date="2020-06" db="EMBL/GenBank/DDBJ databases">
        <title>Description of novel acetic acid bacteria.</title>
        <authorList>
            <person name="Sombolestani A."/>
        </authorList>
    </citation>
    <scope>NUCLEOTIDE SEQUENCE [LARGE SCALE GENOMIC DNA]</scope>
    <source>
        <strain evidence="9 10">LMG 31431</strain>
    </source>
</reference>
<dbReference type="PANTHER" id="PTHR43371">
    <property type="entry name" value="VITAMIN B12-DEPENDENT RIBONUCLEOTIDE REDUCTASE"/>
    <property type="match status" value="1"/>
</dbReference>
<dbReference type="AlphaFoldDB" id="A0A7Y7M7C5"/>
<dbReference type="GO" id="GO:0031419">
    <property type="term" value="F:cobalamin binding"/>
    <property type="evidence" value="ECO:0007669"/>
    <property type="project" value="UniProtKB-KW"/>
</dbReference>
<dbReference type="Pfam" id="PF02867">
    <property type="entry name" value="Ribonuc_red_lgC"/>
    <property type="match status" value="1"/>
</dbReference>
<keyword evidence="2" id="KW-0846">Cobalamin</keyword>
<keyword evidence="4 6" id="KW-0215">Deoxyribonucleotide synthesis</keyword>
<dbReference type="EMBL" id="JABXXP010000145">
    <property type="protein sequence ID" value="NVN11273.1"/>
    <property type="molecule type" value="Genomic_DNA"/>
</dbReference>
<dbReference type="Gene3D" id="3.20.70.20">
    <property type="match status" value="1"/>
</dbReference>
<sequence length="229" mass="24578">MDTDPAKISDHVWRAKYRLVDAGRSEAGIADSWRRVARAIAAAEPSGAPLWEARFFDLLQDRSFLPGGRIQAGAGTARNVTLFNCFVMGEIEDSIPGIFRALEEAAVTMQAGGGIGLDFSTLRPRGLRAWAAGTIASGPVSFMQIWDAMCGTVLSTGARRGAMMATLRCDHPDIAEFVSAKHRPGMLRRFNMSVQVTDAFMAAVRSDAAWPLVFPAAAFGPDDQGGESV</sequence>
<feature type="non-terminal residue" evidence="9">
    <location>
        <position position="229"/>
    </location>
</feature>
<comment type="function">
    <text evidence="6">Provides the precursors necessary for DNA synthesis. Catalyzes the biosynthesis of deoxyribonucleotides from the corresponding ribonucleotides.</text>
</comment>
<evidence type="ECO:0000259" key="7">
    <source>
        <dbReference type="Pfam" id="PF00317"/>
    </source>
</evidence>
<evidence type="ECO:0000313" key="9">
    <source>
        <dbReference type="EMBL" id="NVN11273.1"/>
    </source>
</evidence>
<comment type="cofactor">
    <cofactor evidence="1">
        <name>adenosylcob(III)alamin</name>
        <dbReference type="ChEBI" id="CHEBI:18408"/>
    </cofactor>
</comment>